<dbReference type="Proteomes" id="UP000815677">
    <property type="component" value="Unassembled WGS sequence"/>
</dbReference>
<dbReference type="EMBL" id="DF838037">
    <property type="protein sequence ID" value="GAT42506.1"/>
    <property type="molecule type" value="Genomic_DNA"/>
</dbReference>
<name>A0ABQ0KYB1_MYCCL</name>
<dbReference type="InterPro" id="IPR011009">
    <property type="entry name" value="Kinase-like_dom_sf"/>
</dbReference>
<evidence type="ECO:0000313" key="1">
    <source>
        <dbReference type="EMBL" id="GAT42506.1"/>
    </source>
</evidence>
<organism evidence="1 2">
    <name type="scientific">Mycena chlorophos</name>
    <name type="common">Agaric fungus</name>
    <name type="synonym">Agaricus chlorophos</name>
    <dbReference type="NCBI Taxonomy" id="658473"/>
    <lineage>
        <taxon>Eukaryota</taxon>
        <taxon>Fungi</taxon>
        <taxon>Dikarya</taxon>
        <taxon>Basidiomycota</taxon>
        <taxon>Agaricomycotina</taxon>
        <taxon>Agaricomycetes</taxon>
        <taxon>Agaricomycetidae</taxon>
        <taxon>Agaricales</taxon>
        <taxon>Marasmiineae</taxon>
        <taxon>Mycenaceae</taxon>
        <taxon>Mycena</taxon>
    </lineage>
</organism>
<protein>
    <submittedName>
        <fullName evidence="1">Crinkler family protein</fullName>
    </submittedName>
</protein>
<keyword evidence="2" id="KW-1185">Reference proteome</keyword>
<evidence type="ECO:0000313" key="2">
    <source>
        <dbReference type="Proteomes" id="UP000815677"/>
    </source>
</evidence>
<accession>A0ABQ0KYB1</accession>
<sequence length="282" mass="32163">MACFFISLDKLNAAISKKVELCKEMKQGQWPICRRVMASGSYALSYEYRIRPNDPRVFVAYLEGSIPVSDRAPLPGADQALINKIDPKFDFASEIDGEALEHVHQTVVCKILTSKYGVYAHKALWSVDLAPRLFVYRQAFGTKNCEHPIELGYHLAVMDRVEEVINPDPRACVEELLRLKAVLDSNELVHGDLRDANLIFYTDVVGQTKLHVVDFDWAGREGEVFYPHNMKIVPHARHIEAQPGTVIKREHDTYMLDKLIDMYSGRFTSRAQDMDVDGYEDE</sequence>
<proteinExistence type="predicted"/>
<reference evidence="1" key="1">
    <citation type="submission" date="2014-09" db="EMBL/GenBank/DDBJ databases">
        <title>Genome sequence of the luminous mushroom Mycena chlorophos for searching fungal bioluminescence genes.</title>
        <authorList>
            <person name="Tanaka Y."/>
            <person name="Kasuga D."/>
            <person name="Oba Y."/>
            <person name="Hase S."/>
            <person name="Sato K."/>
            <person name="Oba Y."/>
            <person name="Sakakibara Y."/>
        </authorList>
    </citation>
    <scope>NUCLEOTIDE SEQUENCE</scope>
</reference>
<gene>
    <name evidence="1" type="ORF">MCHLO_00219</name>
</gene>
<dbReference type="SUPFAM" id="SSF56112">
    <property type="entry name" value="Protein kinase-like (PK-like)"/>
    <property type="match status" value="1"/>
</dbReference>